<dbReference type="Gene3D" id="1.10.287.950">
    <property type="entry name" value="Methyl-accepting chemotaxis protein"/>
    <property type="match status" value="1"/>
</dbReference>
<dbReference type="Gene3D" id="6.10.340.10">
    <property type="match status" value="1"/>
</dbReference>
<dbReference type="Pfam" id="PF00015">
    <property type="entry name" value="MCPsignal"/>
    <property type="match status" value="1"/>
</dbReference>
<organism evidence="8 9">
    <name type="scientific">Telmatospirillum siberiense</name>
    <dbReference type="NCBI Taxonomy" id="382514"/>
    <lineage>
        <taxon>Bacteria</taxon>
        <taxon>Pseudomonadati</taxon>
        <taxon>Pseudomonadota</taxon>
        <taxon>Alphaproteobacteria</taxon>
        <taxon>Rhodospirillales</taxon>
        <taxon>Rhodospirillaceae</taxon>
        <taxon>Telmatospirillum</taxon>
    </lineage>
</organism>
<dbReference type="PROSITE" id="PS50885">
    <property type="entry name" value="HAMP"/>
    <property type="match status" value="1"/>
</dbReference>
<dbReference type="SMART" id="SM00304">
    <property type="entry name" value="HAMP"/>
    <property type="match status" value="1"/>
</dbReference>
<feature type="coiled-coil region" evidence="4">
    <location>
        <begin position="395"/>
        <end position="422"/>
    </location>
</feature>
<evidence type="ECO:0000313" key="9">
    <source>
        <dbReference type="Proteomes" id="UP000233293"/>
    </source>
</evidence>
<evidence type="ECO:0000313" key="8">
    <source>
        <dbReference type="EMBL" id="PKU23997.1"/>
    </source>
</evidence>
<dbReference type="PRINTS" id="PR00260">
    <property type="entry name" value="CHEMTRNSDUCR"/>
</dbReference>
<dbReference type="Pfam" id="PF00672">
    <property type="entry name" value="HAMP"/>
    <property type="match status" value="1"/>
</dbReference>
<dbReference type="GO" id="GO:0016020">
    <property type="term" value="C:membrane"/>
    <property type="evidence" value="ECO:0007669"/>
    <property type="project" value="InterPro"/>
</dbReference>
<evidence type="ECO:0000256" key="5">
    <source>
        <dbReference type="SAM" id="Phobius"/>
    </source>
</evidence>
<proteinExistence type="inferred from homology"/>
<evidence type="ECO:0000259" key="7">
    <source>
        <dbReference type="PROSITE" id="PS50885"/>
    </source>
</evidence>
<feature type="domain" description="HAMP" evidence="7">
    <location>
        <begin position="358"/>
        <end position="411"/>
    </location>
</feature>
<dbReference type="GO" id="GO:0006935">
    <property type="term" value="P:chemotaxis"/>
    <property type="evidence" value="ECO:0007669"/>
    <property type="project" value="InterPro"/>
</dbReference>
<dbReference type="InterPro" id="IPR004090">
    <property type="entry name" value="Chemotax_Me-accpt_rcpt"/>
</dbReference>
<evidence type="ECO:0000256" key="3">
    <source>
        <dbReference type="PROSITE-ProRule" id="PRU00284"/>
    </source>
</evidence>
<evidence type="ECO:0000256" key="2">
    <source>
        <dbReference type="ARBA" id="ARBA00029447"/>
    </source>
</evidence>
<protein>
    <submittedName>
        <fullName evidence="8">Methyl-accepting chemotaxis protein</fullName>
    </submittedName>
</protein>
<dbReference type="InterPro" id="IPR003660">
    <property type="entry name" value="HAMP_dom"/>
</dbReference>
<keyword evidence="4" id="KW-0175">Coiled coil</keyword>
<gene>
    <name evidence="8" type="ORF">CWS72_14145</name>
</gene>
<comment type="similarity">
    <text evidence="2">Belongs to the methyl-accepting chemotaxis (MCP) protein family.</text>
</comment>
<feature type="domain" description="Methyl-accepting transducer" evidence="6">
    <location>
        <begin position="451"/>
        <end position="687"/>
    </location>
</feature>
<evidence type="ECO:0000256" key="4">
    <source>
        <dbReference type="SAM" id="Coils"/>
    </source>
</evidence>
<dbReference type="AlphaFoldDB" id="A0A2N3PUC8"/>
<sequence>MFANSRLSFWQPGRPFVFRSSVTGLISALQGLIGIVLLASTGYLAFYAIGNWRMAEDADSLARVDRIMFDGTVAVRGLVAPAQTALQSEDDPRATVQKLRQATKAKYDEARRALEQADVPDRIRQVSMIEAAWAELVAADGAFDGEMAKPRDQRDLHKTDPWKVAAYKVVDSLSTASGVVSNRVRMIDPAISEMVQLRRAAWRVRDVYGAQCAMLRSEVPKNQKIDAKTLAKWEAGRGGYMGAWGEIDELIARPGMLPSLVEKVKTARQATDKAQARIDQVVGGLGDETKPALSAKDWTALCNGPFDSIVALAYGALDQANQIAGAMRGEALKLAIGAALAGILAVVGIAYGIYALSRRFTGPVRQLMISIDHLAARRFDHPVAATAYPDELGSMATALESLRKSAQEAERLERAAAERREADASRGKALQSLCGKFETVSGTALGTIEDSAQSLHTTASDVRDLAAESAQRADTVAETAREATQSVEIVAAATEELSASIGEIAKRVQASADGAHEAVDQAEKTRQTVDALSAAAEQIGDVVQAINAIAAQTNMLALNATIEAARAGEAGKGFAVVAGEVKGLAQQTAKATEDISRHVGEIQNTTVTAVSAIRAIAQTIGTISESVSAISAAVEEQGAATREIALNVQKAATGTRNVTDNIASVAGLSHRTGDAAEAVSRSVSTVVGQQEALKTAVQGFLQDVKVV</sequence>
<dbReference type="PANTHER" id="PTHR32089:SF112">
    <property type="entry name" value="LYSOZYME-LIKE PROTEIN-RELATED"/>
    <property type="match status" value="1"/>
</dbReference>
<accession>A0A2N3PUC8</accession>
<dbReference type="GO" id="GO:0007165">
    <property type="term" value="P:signal transduction"/>
    <property type="evidence" value="ECO:0007669"/>
    <property type="project" value="UniProtKB-KW"/>
</dbReference>
<dbReference type="EMBL" id="PIUM01000015">
    <property type="protein sequence ID" value="PKU23997.1"/>
    <property type="molecule type" value="Genomic_DNA"/>
</dbReference>
<feature type="transmembrane region" description="Helical" evidence="5">
    <location>
        <begin position="20"/>
        <end position="46"/>
    </location>
</feature>
<dbReference type="GO" id="GO:0004888">
    <property type="term" value="F:transmembrane signaling receptor activity"/>
    <property type="evidence" value="ECO:0007669"/>
    <property type="project" value="InterPro"/>
</dbReference>
<dbReference type="PANTHER" id="PTHR32089">
    <property type="entry name" value="METHYL-ACCEPTING CHEMOTAXIS PROTEIN MCPB"/>
    <property type="match status" value="1"/>
</dbReference>
<keyword evidence="9" id="KW-1185">Reference proteome</keyword>
<evidence type="ECO:0000256" key="1">
    <source>
        <dbReference type="ARBA" id="ARBA00023224"/>
    </source>
</evidence>
<feature type="transmembrane region" description="Helical" evidence="5">
    <location>
        <begin position="334"/>
        <end position="356"/>
    </location>
</feature>
<keyword evidence="5" id="KW-0812">Transmembrane</keyword>
<name>A0A2N3PUC8_9PROT</name>
<dbReference type="SUPFAM" id="SSF58104">
    <property type="entry name" value="Methyl-accepting chemotaxis protein (MCP) signaling domain"/>
    <property type="match status" value="1"/>
</dbReference>
<evidence type="ECO:0000259" key="6">
    <source>
        <dbReference type="PROSITE" id="PS50111"/>
    </source>
</evidence>
<keyword evidence="1 3" id="KW-0807">Transducer</keyword>
<reference evidence="9" key="1">
    <citation type="submission" date="2017-12" db="EMBL/GenBank/DDBJ databases">
        <title>Draft genome sequence of Telmatospirillum siberiense 26-4b1T, an acidotolerant peatland alphaproteobacterium potentially involved in sulfur cycling.</title>
        <authorList>
            <person name="Hausmann B."/>
            <person name="Pjevac P."/>
            <person name="Schreck K."/>
            <person name="Herbold C.W."/>
            <person name="Daims H."/>
            <person name="Wagner M."/>
            <person name="Pester M."/>
            <person name="Loy A."/>
        </authorList>
    </citation>
    <scope>NUCLEOTIDE SEQUENCE [LARGE SCALE GENOMIC DNA]</scope>
    <source>
        <strain evidence="9">26-4b1</strain>
    </source>
</reference>
<dbReference type="PROSITE" id="PS50111">
    <property type="entry name" value="CHEMOTAXIS_TRANSDUC_2"/>
    <property type="match status" value="1"/>
</dbReference>
<dbReference type="SMART" id="SM00283">
    <property type="entry name" value="MA"/>
    <property type="match status" value="1"/>
</dbReference>
<keyword evidence="5" id="KW-1133">Transmembrane helix</keyword>
<dbReference type="InterPro" id="IPR004089">
    <property type="entry name" value="MCPsignal_dom"/>
</dbReference>
<comment type="caution">
    <text evidence="8">The sequence shown here is derived from an EMBL/GenBank/DDBJ whole genome shotgun (WGS) entry which is preliminary data.</text>
</comment>
<dbReference type="Proteomes" id="UP000233293">
    <property type="component" value="Unassembled WGS sequence"/>
</dbReference>
<keyword evidence="5" id="KW-0472">Membrane</keyword>